<dbReference type="KEGG" id="mcak:MCCS_23510"/>
<evidence type="ECO:0000313" key="1">
    <source>
        <dbReference type="EMBL" id="ARQ07930.1"/>
    </source>
</evidence>
<protein>
    <submittedName>
        <fullName evidence="1">Uncharacterized protein</fullName>
    </submittedName>
</protein>
<dbReference type="AlphaFoldDB" id="A0A1W7AFH2"/>
<name>A0A1W7AFH2_9STAP</name>
<keyword evidence="2" id="KW-1185">Reference proteome</keyword>
<reference evidence="1 2" key="1">
    <citation type="journal article" date="2017" name="Int. J. Syst. Evol. Microbiol.">
        <title>Macrococcus canis sp. nov., a skin bacterium associated with infections in dogs.</title>
        <authorList>
            <person name="Gobeli Brawand S."/>
            <person name="Cotting K."/>
            <person name="Gomez-Sanz E."/>
            <person name="Collaud A."/>
            <person name="Thomann A."/>
            <person name="Brodard I."/>
            <person name="Rodriguez-Campos S."/>
            <person name="Strauss C."/>
            <person name="Perreten V."/>
        </authorList>
    </citation>
    <scope>NUCLEOTIDE SEQUENCE [LARGE SCALE GENOMIC DNA]</scope>
    <source>
        <strain evidence="1 2">KM45013</strain>
    </source>
</reference>
<dbReference type="EMBL" id="CP021059">
    <property type="protein sequence ID" value="ARQ07930.1"/>
    <property type="molecule type" value="Genomic_DNA"/>
</dbReference>
<dbReference type="GeneID" id="35296422"/>
<dbReference type="OrthoDB" id="9886765at2"/>
<proteinExistence type="predicted"/>
<organism evidence="1 2">
    <name type="scientific">Macrococcoides canis</name>
    <dbReference type="NCBI Taxonomy" id="1855823"/>
    <lineage>
        <taxon>Bacteria</taxon>
        <taxon>Bacillati</taxon>
        <taxon>Bacillota</taxon>
        <taxon>Bacilli</taxon>
        <taxon>Bacillales</taxon>
        <taxon>Staphylococcaceae</taxon>
        <taxon>Macrococcoides</taxon>
    </lineage>
</organism>
<dbReference type="Proteomes" id="UP000194154">
    <property type="component" value="Chromosome"/>
</dbReference>
<dbReference type="RefSeq" id="WP_086043447.1">
    <property type="nucleotide sequence ID" value="NZ_CBCRZA010000008.1"/>
</dbReference>
<sequence length="88" mass="10499">MRKLEDYRALKKELAKWNSMTPTSYAGSIARTNKIKMLKRQLCNDQYDEADARNDEFLLRHEIKSLHIELARIERQLLDKYQELNSIS</sequence>
<evidence type="ECO:0000313" key="2">
    <source>
        <dbReference type="Proteomes" id="UP000194154"/>
    </source>
</evidence>
<gene>
    <name evidence="1" type="ORF">MCCS_23510</name>
</gene>
<accession>A0A1W7AFH2</accession>